<evidence type="ECO:0000313" key="4">
    <source>
        <dbReference type="Proteomes" id="UP001198571"/>
    </source>
</evidence>
<dbReference type="InterPro" id="IPR013491">
    <property type="entry name" value="Tape_meas_N"/>
</dbReference>
<organism evidence="3 4">
    <name type="scientific">Pseudogemmobacter faecipullorum</name>
    <dbReference type="NCBI Taxonomy" id="2755041"/>
    <lineage>
        <taxon>Bacteria</taxon>
        <taxon>Pseudomonadati</taxon>
        <taxon>Pseudomonadota</taxon>
        <taxon>Alphaproteobacteria</taxon>
        <taxon>Rhodobacterales</taxon>
        <taxon>Paracoccaceae</taxon>
        <taxon>Pseudogemmobacter</taxon>
    </lineage>
</organism>
<name>A0ABS8CS80_9RHOB</name>
<accession>A0ABS8CS80</accession>
<keyword evidence="1" id="KW-1133">Transmembrane helix</keyword>
<gene>
    <name evidence="3" type="ORF">H0485_19940</name>
</gene>
<dbReference type="EMBL" id="JACDXX010000035">
    <property type="protein sequence ID" value="MCB5412247.1"/>
    <property type="molecule type" value="Genomic_DNA"/>
</dbReference>
<dbReference type="Pfam" id="PF20155">
    <property type="entry name" value="TMP_3"/>
    <property type="match status" value="1"/>
</dbReference>
<evidence type="ECO:0000259" key="2">
    <source>
        <dbReference type="Pfam" id="PF20155"/>
    </source>
</evidence>
<reference evidence="3 4" key="1">
    <citation type="submission" date="2020-07" db="EMBL/GenBank/DDBJ databases">
        <title>Pseudogemmobacter sp. nov., isolated from poultry manure in Taiwan.</title>
        <authorList>
            <person name="Lin S.-Y."/>
            <person name="Tang Y.-S."/>
            <person name="Young C.-C."/>
        </authorList>
    </citation>
    <scope>NUCLEOTIDE SEQUENCE [LARGE SCALE GENOMIC DNA]</scope>
    <source>
        <strain evidence="3 4">CC-YST710</strain>
    </source>
</reference>
<evidence type="ECO:0000313" key="3">
    <source>
        <dbReference type="EMBL" id="MCB5412247.1"/>
    </source>
</evidence>
<dbReference type="Proteomes" id="UP001198571">
    <property type="component" value="Unassembled WGS sequence"/>
</dbReference>
<keyword evidence="4" id="KW-1185">Reference proteome</keyword>
<keyword evidence="1" id="KW-0472">Membrane</keyword>
<keyword evidence="1" id="KW-0812">Transmembrane</keyword>
<feature type="transmembrane region" description="Helical" evidence="1">
    <location>
        <begin position="306"/>
        <end position="324"/>
    </location>
</feature>
<evidence type="ECO:0000256" key="1">
    <source>
        <dbReference type="SAM" id="Phobius"/>
    </source>
</evidence>
<comment type="caution">
    <text evidence="3">The sequence shown here is derived from an EMBL/GenBank/DDBJ whole genome shotgun (WGS) entry which is preliminary data.</text>
</comment>
<feature type="transmembrane region" description="Helical" evidence="1">
    <location>
        <begin position="336"/>
        <end position="365"/>
    </location>
</feature>
<protein>
    <submittedName>
        <fullName evidence="3">Phage tail tape measure protein</fullName>
    </submittedName>
</protein>
<proteinExistence type="predicted"/>
<feature type="domain" description="Tape measure protein N-terminal" evidence="2">
    <location>
        <begin position="73"/>
        <end position="263"/>
    </location>
</feature>
<sequence length="991" mass="104104">MATDLDKLIVQLSADIKGYERAMTRASGIMNRQAREIENRARRMNKSLDQIGQRAAHSFIAPLTAVGAALSVREVARYADAWTVAQNKINAASQISGMQARSLEELNKISDDTRSGISETVDLYAKLMRSTAGVAQSEMEVAKATEIVNKAFKAGGAAASEQAAGILQLSQGLGSGVLQGDELRSVRENAPILAQAIADYYKVSIAGLKKLGEEGQITSEGVFKAILAAGPKIEAAFSTTNATIQDGLTRVSNAFTQYIGQTDSSLSATQRLVAGLTALADNFENIADVTVKVAAIIAGALIGRSITGMIASLGLAGAAVTKFISAARAASTMTGLATAFGGLTAAAGPIGLVVGATAVAAIVAYSSSVQEASQRTDELQAEMQRLGLYAPKLVEANDAATASLDDLASDERLAKIRAMREELDRLRGTAFNHGDNFSKIQNEAENRIARTHGASSKDALDGIYSLAGELKKGIVPADQLAARLAHIGELELDEPARELLNRLIEVSAFEGSLATALSAAGASPEMDAARAQLVAIKDELSNIRDMPDVDRGAVDGLIRIIEKAIETGEVSEQTLGKLEAIADAKPDVAGFVDRLSPIFGALIMLAQKADEAADSVARASQAPATYVSSGRGNAVGEYYADQRANEAYLAEQRRRNALSKEGKAIEDEVNRILKERPQLTKAQADMLARENIAANEARKAEGKKGGGGNKAVERFDDTILKEIEGMKAETAELARLGIAYDQYGLSVDRARKEAELLQTLQNKGVPITDALRQKVKGLADDWLAAAEANAKAQENHEAFQSAMEDFKSTQEQAFSGLITGAHSFSDAISMVIAKLAEMALSSAFGNLWDAGLGNASGNLLKGLLGYAEGGYTGAGGKYKPAGIVHAGEYVMDADTVRRAGGPAAFDALRAGLKGYASGGYVGAPALPAVSRAAPQSSMPKITINNNAPGVEVSTASVSPDEVRIMIAKGISTYDKGMRARVQGINAWPRKA</sequence>
<dbReference type="RefSeq" id="WP_226937672.1">
    <property type="nucleotide sequence ID" value="NZ_JACDXX010000035.1"/>
</dbReference>
<dbReference type="NCBIfam" id="TIGR02675">
    <property type="entry name" value="tape_meas_nterm"/>
    <property type="match status" value="1"/>
</dbReference>